<keyword evidence="2" id="KW-1185">Reference proteome</keyword>
<protein>
    <recommendedName>
        <fullName evidence="3">Reverse transcriptase zinc-binding domain-containing protein</fullName>
    </recommendedName>
</protein>
<comment type="caution">
    <text evidence="1">The sequence shown here is derived from an EMBL/GenBank/DDBJ whole genome shotgun (WGS) entry which is preliminary data.</text>
</comment>
<organism evidence="1 2">
    <name type="scientific">Labeo rohita</name>
    <name type="common">Indian major carp</name>
    <name type="synonym">Cyprinus rohita</name>
    <dbReference type="NCBI Taxonomy" id="84645"/>
    <lineage>
        <taxon>Eukaryota</taxon>
        <taxon>Metazoa</taxon>
        <taxon>Chordata</taxon>
        <taxon>Craniata</taxon>
        <taxon>Vertebrata</taxon>
        <taxon>Euteleostomi</taxon>
        <taxon>Actinopterygii</taxon>
        <taxon>Neopterygii</taxon>
        <taxon>Teleostei</taxon>
        <taxon>Ostariophysi</taxon>
        <taxon>Cypriniformes</taxon>
        <taxon>Cyprinidae</taxon>
        <taxon>Labeoninae</taxon>
        <taxon>Labeonini</taxon>
        <taxon>Labeo</taxon>
    </lineage>
</organism>
<gene>
    <name evidence="1" type="ORF">H4Q32_000763</name>
</gene>
<dbReference type="EMBL" id="JACTAM010000022">
    <property type="protein sequence ID" value="KAI2650715.1"/>
    <property type="molecule type" value="Genomic_DNA"/>
</dbReference>
<proteinExistence type="predicted"/>
<sequence>MKEIKSVIKEKEIQRLQCWDNETKMYLHALQRKVEKGRSSEGKRREESIISGLRMGHTGLCEWCGQGETIEHVIINCRKYEEEKKLLRCSHDAGGASTEEHAALLGLVVARKEKGL</sequence>
<reference evidence="1 2" key="1">
    <citation type="submission" date="2022-01" db="EMBL/GenBank/DDBJ databases">
        <title>A high-quality chromosome-level genome assembly of rohu carp, Labeo rohita.</title>
        <authorList>
            <person name="Arick M.A. II"/>
            <person name="Hsu C.-Y."/>
            <person name="Magbanua Z."/>
            <person name="Pechanova O."/>
            <person name="Grover C."/>
            <person name="Miller E."/>
            <person name="Thrash A."/>
            <person name="Ezzel L."/>
            <person name="Alam S."/>
            <person name="Benzie J."/>
            <person name="Hamilton M."/>
            <person name="Karsi A."/>
            <person name="Lawrence M.L."/>
            <person name="Peterson D.G."/>
        </authorList>
    </citation>
    <scope>NUCLEOTIDE SEQUENCE [LARGE SCALE GENOMIC DNA]</scope>
    <source>
        <strain evidence="2">BAU-BD-2019</strain>
        <tissue evidence="1">Blood</tissue>
    </source>
</reference>
<name>A0ABQ8LJW0_LABRO</name>
<evidence type="ECO:0008006" key="3">
    <source>
        <dbReference type="Google" id="ProtNLM"/>
    </source>
</evidence>
<evidence type="ECO:0000313" key="2">
    <source>
        <dbReference type="Proteomes" id="UP000830375"/>
    </source>
</evidence>
<accession>A0ABQ8LJW0</accession>
<evidence type="ECO:0000313" key="1">
    <source>
        <dbReference type="EMBL" id="KAI2650715.1"/>
    </source>
</evidence>
<dbReference type="Proteomes" id="UP000830375">
    <property type="component" value="Unassembled WGS sequence"/>
</dbReference>